<keyword evidence="1" id="KW-0472">Membrane</keyword>
<accession>A0A6V8QBD4</accession>
<protein>
    <submittedName>
        <fullName evidence="2">Uncharacterized protein</fullName>
    </submittedName>
</protein>
<feature type="transmembrane region" description="Helical" evidence="1">
    <location>
        <begin position="111"/>
        <end position="134"/>
    </location>
</feature>
<comment type="caution">
    <text evidence="2">The sequence shown here is derived from an EMBL/GenBank/DDBJ whole genome shotgun (WGS) entry which is preliminary data.</text>
</comment>
<keyword evidence="1" id="KW-0812">Transmembrane</keyword>
<name>A0A6V8QBD4_9ACTN</name>
<feature type="transmembrane region" description="Helical" evidence="1">
    <location>
        <begin position="85"/>
        <end position="105"/>
    </location>
</feature>
<keyword evidence="1" id="KW-1133">Transmembrane helix</keyword>
<dbReference type="Proteomes" id="UP000576480">
    <property type="component" value="Unassembled WGS sequence"/>
</dbReference>
<evidence type="ECO:0000313" key="2">
    <source>
        <dbReference type="EMBL" id="GFP34330.1"/>
    </source>
</evidence>
<dbReference type="AlphaFoldDB" id="A0A6V8QBD4"/>
<dbReference type="RefSeq" id="WP_176229133.1">
    <property type="nucleotide sequence ID" value="NZ_BLSB01000003.1"/>
</dbReference>
<organism evidence="2 3">
    <name type="scientific">Candidatus Hakubella thermalkaliphila</name>
    <dbReference type="NCBI Taxonomy" id="2754717"/>
    <lineage>
        <taxon>Bacteria</taxon>
        <taxon>Bacillati</taxon>
        <taxon>Actinomycetota</taxon>
        <taxon>Actinomycetota incertae sedis</taxon>
        <taxon>Candidatus Hakubellales</taxon>
        <taxon>Candidatus Hakubellaceae</taxon>
        <taxon>Candidatus Hakubella</taxon>
    </lineage>
</organism>
<sequence length="220" mass="25496">MKNEKERQTRKDGIKRSLLTFVQVLKQNILPFWGLRRIRKAIEEGLSEPKTFSLDKVKNEMIQEADRVYEFEIQRRTIIENKASSLLHTMGLIITLLTFLIGYLIGKGELIYVSVAMRQILMGAILLVLIYFFISVRCALKVLELLPIHIITPNDLGKLEVNNQLQQITKRKMDETYKNEEVTRIKSNYLWAAQRCFRNGVIILLIIIFLVILTSLSCVG</sequence>
<feature type="transmembrane region" description="Helical" evidence="1">
    <location>
        <begin position="196"/>
        <end position="216"/>
    </location>
</feature>
<reference evidence="2 3" key="1">
    <citation type="journal article" date="2020" name="Front. Microbiol.">
        <title>Single-cell genomics of novel Actinobacteria with the Wood-Ljungdahl pathway discovered in a serpentinizing system.</title>
        <authorList>
            <person name="Merino N."/>
            <person name="Kawai M."/>
            <person name="Boyd E.S."/>
            <person name="Colman D.R."/>
            <person name="McGlynn S.E."/>
            <person name="Nealson K.H."/>
            <person name="Kurokawa K."/>
            <person name="Hongoh Y."/>
        </authorList>
    </citation>
    <scope>NUCLEOTIDE SEQUENCE [LARGE SCALE GENOMIC DNA]</scope>
    <source>
        <strain evidence="2 3">S43</strain>
    </source>
</reference>
<dbReference type="EMBL" id="BLSB01000003">
    <property type="protein sequence ID" value="GFP34330.1"/>
    <property type="molecule type" value="Genomic_DNA"/>
</dbReference>
<proteinExistence type="predicted"/>
<gene>
    <name evidence="2" type="ORF">HKBW3S43_00123</name>
</gene>
<evidence type="ECO:0000256" key="1">
    <source>
        <dbReference type="SAM" id="Phobius"/>
    </source>
</evidence>
<evidence type="ECO:0000313" key="3">
    <source>
        <dbReference type="Proteomes" id="UP000576480"/>
    </source>
</evidence>